<reference evidence="1 2" key="1">
    <citation type="submission" date="2019-11" db="EMBL/GenBank/DDBJ databases">
        <title>Pedobacter sp. HMF7056 Genome sequencing and assembly.</title>
        <authorList>
            <person name="Kang H."/>
            <person name="Kim H."/>
            <person name="Joh K."/>
        </authorList>
    </citation>
    <scope>NUCLEOTIDE SEQUENCE [LARGE SCALE GENOMIC DNA]</scope>
    <source>
        <strain evidence="1 2">HMF7056</strain>
    </source>
</reference>
<dbReference type="RefSeq" id="WP_160907284.1">
    <property type="nucleotide sequence ID" value="NZ_WVHS01000003.1"/>
</dbReference>
<dbReference type="InterPro" id="IPR049574">
    <property type="entry name" value="CrtA-like"/>
</dbReference>
<gene>
    <name evidence="1" type="ORF">GS398_13265</name>
</gene>
<evidence type="ECO:0000313" key="1">
    <source>
        <dbReference type="EMBL" id="MXV16277.1"/>
    </source>
</evidence>
<organism evidence="1 2">
    <name type="scientific">Hufsiella ginkgonis</name>
    <dbReference type="NCBI Taxonomy" id="2695274"/>
    <lineage>
        <taxon>Bacteria</taxon>
        <taxon>Pseudomonadati</taxon>
        <taxon>Bacteroidota</taxon>
        <taxon>Sphingobacteriia</taxon>
        <taxon>Sphingobacteriales</taxon>
        <taxon>Sphingobacteriaceae</taxon>
        <taxon>Hufsiella</taxon>
    </lineage>
</organism>
<accession>A0A7K1XZN1</accession>
<dbReference type="EMBL" id="WVHS01000003">
    <property type="protein sequence ID" value="MXV16277.1"/>
    <property type="molecule type" value="Genomic_DNA"/>
</dbReference>
<dbReference type="AlphaFoldDB" id="A0A7K1XZN1"/>
<evidence type="ECO:0000313" key="2">
    <source>
        <dbReference type="Proteomes" id="UP000451233"/>
    </source>
</evidence>
<sequence>MIVSLTIVRYRTRFIPVALLAMAVHRLPLWLAQKCTFWKLLGSGRNGTFDLQPDWRQWGLLAAWETREDYEAFARSSFVPRWWNAFTTEQWTLLAEPIASHGKWDGREPFKITGQSQVPPAPIAVLTRATIRLKKLPRFWQHVTPVANLMHSAPGYLTSVGIGEAPFFRQATFSLWENEDAVADFAYRSPVHREVIRKTREEGWYSEELFARFRPIASYGTLHGCDPLAGKLTNLAP</sequence>
<dbReference type="SUPFAM" id="SSF54909">
    <property type="entry name" value="Dimeric alpha+beta barrel"/>
    <property type="match status" value="1"/>
</dbReference>
<dbReference type="CDD" id="cd21650">
    <property type="entry name" value="CrtA-like"/>
    <property type="match status" value="1"/>
</dbReference>
<dbReference type="InterPro" id="IPR011008">
    <property type="entry name" value="Dimeric_a/b-barrel"/>
</dbReference>
<protein>
    <submittedName>
        <fullName evidence="1">DUF3291 domain-containing protein</fullName>
    </submittedName>
</protein>
<keyword evidence="2" id="KW-1185">Reference proteome</keyword>
<dbReference type="Proteomes" id="UP000451233">
    <property type="component" value="Unassembled WGS sequence"/>
</dbReference>
<comment type="caution">
    <text evidence="1">The sequence shown here is derived from an EMBL/GenBank/DDBJ whole genome shotgun (WGS) entry which is preliminary data.</text>
</comment>
<proteinExistence type="predicted"/>
<name>A0A7K1XZN1_9SPHI</name>